<evidence type="ECO:0000313" key="5">
    <source>
        <dbReference type="Proteomes" id="UP000179179"/>
    </source>
</evidence>
<dbReference type="GO" id="GO:0005737">
    <property type="term" value="C:cytoplasm"/>
    <property type="evidence" value="ECO:0007669"/>
    <property type="project" value="TreeGrafter"/>
</dbReference>
<dbReference type="GO" id="GO:0016787">
    <property type="term" value="F:hydrolase activity"/>
    <property type="evidence" value="ECO:0007669"/>
    <property type="project" value="UniProtKB-KW"/>
</dbReference>
<proteinExistence type="inferred from homology"/>
<protein>
    <submittedName>
        <fullName evidence="4">Citrinin biosynthesis oxydoreductase CtnB</fullName>
    </submittedName>
</protein>
<dbReference type="PANTHER" id="PTHR48070">
    <property type="entry name" value="ESTERASE OVCA2"/>
    <property type="match status" value="1"/>
</dbReference>
<comment type="similarity">
    <text evidence="1">Belongs to the LovG family.</text>
</comment>
<evidence type="ECO:0000313" key="4">
    <source>
        <dbReference type="EMBL" id="OGM47247.1"/>
    </source>
</evidence>
<dbReference type="STRING" id="109264.A0A1F8A6D0"/>
<dbReference type="OrthoDB" id="414698at2759"/>
<evidence type="ECO:0000256" key="1">
    <source>
        <dbReference type="ARBA" id="ARBA00005863"/>
    </source>
</evidence>
<dbReference type="PANTHER" id="PTHR48070:SF3">
    <property type="entry name" value="ESTERASE DBAE-RELATED"/>
    <property type="match status" value="1"/>
</dbReference>
<dbReference type="RefSeq" id="XP_022390964.1">
    <property type="nucleotide sequence ID" value="XM_022531138.1"/>
</dbReference>
<dbReference type="InterPro" id="IPR005645">
    <property type="entry name" value="FSH-like_dom"/>
</dbReference>
<organism evidence="4 5">
    <name type="scientific">Aspergillus bombycis</name>
    <dbReference type="NCBI Taxonomy" id="109264"/>
    <lineage>
        <taxon>Eukaryota</taxon>
        <taxon>Fungi</taxon>
        <taxon>Dikarya</taxon>
        <taxon>Ascomycota</taxon>
        <taxon>Pezizomycotina</taxon>
        <taxon>Eurotiomycetes</taxon>
        <taxon>Eurotiomycetidae</taxon>
        <taxon>Eurotiales</taxon>
        <taxon>Aspergillaceae</taxon>
        <taxon>Aspergillus</taxon>
    </lineage>
</organism>
<dbReference type="InterPro" id="IPR029058">
    <property type="entry name" value="AB_hydrolase_fold"/>
</dbReference>
<reference evidence="4 5" key="1">
    <citation type="journal article" date="2016" name="Genome Biol. Evol.">
        <title>Draft genome sequence of an aflatoxigenic Aspergillus species, A. bombycis.</title>
        <authorList>
            <person name="Moore G.G."/>
            <person name="Mack B.M."/>
            <person name="Beltz S.B."/>
            <person name="Gilbert M.K."/>
        </authorList>
    </citation>
    <scope>NUCLEOTIDE SEQUENCE [LARGE SCALE GENOMIC DNA]</scope>
    <source>
        <strain evidence="5">NRRL 26010</strain>
    </source>
</reference>
<feature type="domain" description="Serine hydrolase" evidence="3">
    <location>
        <begin position="19"/>
        <end position="154"/>
    </location>
</feature>
<evidence type="ECO:0000256" key="2">
    <source>
        <dbReference type="ARBA" id="ARBA00022801"/>
    </source>
</evidence>
<dbReference type="Proteomes" id="UP000179179">
    <property type="component" value="Unassembled WGS sequence"/>
</dbReference>
<comment type="caution">
    <text evidence="4">The sequence shown here is derived from an EMBL/GenBank/DDBJ whole genome shotgun (WGS) entry which is preliminary data.</text>
</comment>
<accession>A0A1F8A6D0</accession>
<dbReference type="AlphaFoldDB" id="A0A1F8A6D0"/>
<keyword evidence="5" id="KW-1185">Reference proteome</keyword>
<gene>
    <name evidence="4" type="ORF">ABOM_004008</name>
</gene>
<sequence>MPDLPLTTHCNTLDLTSQSRPRILCLHGGGSNSRIFRIGCRVLETQLSNHARLVYADGPFFAPPGPLITGFFTEWGPFRSWLPPDLGVGPGKGQGVRRIYEDPTDADMVIGRIHQSLQKAVDDDDRAGGMGPWVGLLGFSQGAKIAASLLWRQQVYPEGLHLFLSFILEHLLQGQHPLSG</sequence>
<evidence type="ECO:0000259" key="3">
    <source>
        <dbReference type="Pfam" id="PF03959"/>
    </source>
</evidence>
<dbReference type="GO" id="GO:0044550">
    <property type="term" value="P:secondary metabolite biosynthetic process"/>
    <property type="evidence" value="ECO:0007669"/>
    <property type="project" value="TreeGrafter"/>
</dbReference>
<dbReference type="GO" id="GO:0005634">
    <property type="term" value="C:nucleus"/>
    <property type="evidence" value="ECO:0007669"/>
    <property type="project" value="TreeGrafter"/>
</dbReference>
<dbReference type="InterPro" id="IPR050593">
    <property type="entry name" value="LovG"/>
</dbReference>
<dbReference type="GeneID" id="34447398"/>
<dbReference type="Gene3D" id="3.40.50.1820">
    <property type="entry name" value="alpha/beta hydrolase"/>
    <property type="match status" value="1"/>
</dbReference>
<dbReference type="SUPFAM" id="SSF53474">
    <property type="entry name" value="alpha/beta-Hydrolases"/>
    <property type="match status" value="1"/>
</dbReference>
<dbReference type="Pfam" id="PF03959">
    <property type="entry name" value="FSH1"/>
    <property type="match status" value="1"/>
</dbReference>
<dbReference type="EMBL" id="LYCR01000025">
    <property type="protein sequence ID" value="OGM47247.1"/>
    <property type="molecule type" value="Genomic_DNA"/>
</dbReference>
<keyword evidence="2" id="KW-0378">Hydrolase</keyword>
<name>A0A1F8A6D0_9EURO</name>